<proteinExistence type="predicted"/>
<feature type="domain" description="G-protein coupled receptors family 1 profile" evidence="9">
    <location>
        <begin position="1"/>
        <end position="228"/>
    </location>
</feature>
<evidence type="ECO:0000256" key="1">
    <source>
        <dbReference type="ARBA" id="ARBA00004141"/>
    </source>
</evidence>
<keyword evidence="6" id="KW-0675">Receptor</keyword>
<comment type="caution">
    <text evidence="10">The sequence shown here is derived from an EMBL/GenBank/DDBJ whole genome shotgun (WGS) entry which is preliminary data.</text>
</comment>
<dbReference type="PRINTS" id="PR00237">
    <property type="entry name" value="GPCRRHODOPSN"/>
</dbReference>
<dbReference type="Pfam" id="PF00001">
    <property type="entry name" value="7tm_1"/>
    <property type="match status" value="1"/>
</dbReference>
<protein>
    <recommendedName>
        <fullName evidence="9">G-protein coupled receptors family 1 profile domain-containing protein</fullName>
    </recommendedName>
</protein>
<dbReference type="Gene3D" id="1.20.1070.10">
    <property type="entry name" value="Rhodopsin 7-helix transmembrane proteins"/>
    <property type="match status" value="1"/>
</dbReference>
<feature type="transmembrane region" description="Helical" evidence="8">
    <location>
        <begin position="77"/>
        <end position="96"/>
    </location>
</feature>
<evidence type="ECO:0000256" key="4">
    <source>
        <dbReference type="ARBA" id="ARBA00023040"/>
    </source>
</evidence>
<keyword evidence="3 8" id="KW-1133">Transmembrane helix</keyword>
<evidence type="ECO:0000256" key="5">
    <source>
        <dbReference type="ARBA" id="ARBA00023136"/>
    </source>
</evidence>
<keyword evidence="2 8" id="KW-0812">Transmembrane</keyword>
<feature type="transmembrane region" description="Helical" evidence="8">
    <location>
        <begin position="116"/>
        <end position="138"/>
    </location>
</feature>
<dbReference type="InterPro" id="IPR000276">
    <property type="entry name" value="GPCR_Rhodpsn"/>
</dbReference>
<dbReference type="EMBL" id="MU827481">
    <property type="protein sequence ID" value="KAJ7348740.1"/>
    <property type="molecule type" value="Genomic_DNA"/>
</dbReference>
<evidence type="ECO:0000256" key="7">
    <source>
        <dbReference type="ARBA" id="ARBA00023224"/>
    </source>
</evidence>
<dbReference type="AlphaFoldDB" id="A0A9W9YKE1"/>
<evidence type="ECO:0000259" key="9">
    <source>
        <dbReference type="PROSITE" id="PS50262"/>
    </source>
</evidence>
<dbReference type="GO" id="GO:0004930">
    <property type="term" value="F:G protein-coupled receptor activity"/>
    <property type="evidence" value="ECO:0007669"/>
    <property type="project" value="UniProtKB-KW"/>
</dbReference>
<evidence type="ECO:0000256" key="3">
    <source>
        <dbReference type="ARBA" id="ARBA00022989"/>
    </source>
</evidence>
<organism evidence="10 11">
    <name type="scientific">Desmophyllum pertusum</name>
    <dbReference type="NCBI Taxonomy" id="174260"/>
    <lineage>
        <taxon>Eukaryota</taxon>
        <taxon>Metazoa</taxon>
        <taxon>Cnidaria</taxon>
        <taxon>Anthozoa</taxon>
        <taxon>Hexacorallia</taxon>
        <taxon>Scleractinia</taxon>
        <taxon>Caryophylliina</taxon>
        <taxon>Caryophylliidae</taxon>
        <taxon>Desmophyllum</taxon>
    </lineage>
</organism>
<keyword evidence="5 8" id="KW-0472">Membrane</keyword>
<evidence type="ECO:0000256" key="8">
    <source>
        <dbReference type="SAM" id="Phobius"/>
    </source>
</evidence>
<feature type="transmembrane region" description="Helical" evidence="8">
    <location>
        <begin position="172"/>
        <end position="197"/>
    </location>
</feature>
<dbReference type="GO" id="GO:0005886">
    <property type="term" value="C:plasma membrane"/>
    <property type="evidence" value="ECO:0007669"/>
    <property type="project" value="TreeGrafter"/>
</dbReference>
<feature type="transmembrane region" description="Helical" evidence="8">
    <location>
        <begin position="35"/>
        <end position="56"/>
    </location>
</feature>
<accession>A0A9W9YKE1</accession>
<keyword evidence="11" id="KW-1185">Reference proteome</keyword>
<reference evidence="10" key="1">
    <citation type="submission" date="2023-01" db="EMBL/GenBank/DDBJ databases">
        <title>Genome assembly of the deep-sea coral Lophelia pertusa.</title>
        <authorList>
            <person name="Herrera S."/>
            <person name="Cordes E."/>
        </authorList>
    </citation>
    <scope>NUCLEOTIDE SEQUENCE</scope>
    <source>
        <strain evidence="10">USNM1676648</strain>
        <tissue evidence="10">Polyp</tissue>
    </source>
</reference>
<evidence type="ECO:0000256" key="6">
    <source>
        <dbReference type="ARBA" id="ARBA00023170"/>
    </source>
</evidence>
<evidence type="ECO:0000313" key="11">
    <source>
        <dbReference type="Proteomes" id="UP001163046"/>
    </source>
</evidence>
<evidence type="ECO:0000256" key="2">
    <source>
        <dbReference type="ARBA" id="ARBA00022692"/>
    </source>
</evidence>
<dbReference type="PANTHER" id="PTHR45695">
    <property type="entry name" value="LEUCOKININ RECEPTOR-RELATED"/>
    <property type="match status" value="1"/>
</dbReference>
<sequence>MIVAESVVAMTSIPLDFALLFMDEGWVFGPFMCHVLWPVQTAPFGALVLTLTAMSIQRYKGIVHHMRSRKAGRESSRATVVFIWVFSLIIVVPYGVFLRLVDGECSETWGTLGSELYTLGLFAFHYAIPLTVITFCYARIAIRIRRGHHEGDSIIAGTRLARLKRSRRHVRAVRMVILFVVVFAVCMLPHQVVWLWITFGKDVQYSDNLLTFAYMFTFTCSFANPLVYFTHNPALKAKLKTLIFCRSAPEGRFKSNSFLTSDDTSADSRV</sequence>
<dbReference type="Proteomes" id="UP001163046">
    <property type="component" value="Unassembled WGS sequence"/>
</dbReference>
<comment type="subcellular location">
    <subcellularLocation>
        <location evidence="1">Membrane</location>
        <topology evidence="1">Multi-pass membrane protein</topology>
    </subcellularLocation>
</comment>
<dbReference type="PANTHER" id="PTHR45695:SF9">
    <property type="entry name" value="LEUCOKININ RECEPTOR"/>
    <property type="match status" value="1"/>
</dbReference>
<feature type="transmembrane region" description="Helical" evidence="8">
    <location>
        <begin position="209"/>
        <end position="230"/>
    </location>
</feature>
<gene>
    <name evidence="10" type="ORF">OS493_039341</name>
</gene>
<dbReference type="CDD" id="cd00637">
    <property type="entry name" value="7tm_classA_rhodopsin-like"/>
    <property type="match status" value="1"/>
</dbReference>
<dbReference type="InterPro" id="IPR017452">
    <property type="entry name" value="GPCR_Rhodpsn_7TM"/>
</dbReference>
<evidence type="ECO:0000313" key="10">
    <source>
        <dbReference type="EMBL" id="KAJ7348740.1"/>
    </source>
</evidence>
<dbReference type="OrthoDB" id="10049706at2759"/>
<dbReference type="PROSITE" id="PS50262">
    <property type="entry name" value="G_PROTEIN_RECEP_F1_2"/>
    <property type="match status" value="1"/>
</dbReference>
<name>A0A9W9YKE1_9CNID</name>
<keyword evidence="4" id="KW-0297">G-protein coupled receptor</keyword>
<keyword evidence="7" id="KW-0807">Transducer</keyword>
<dbReference type="SUPFAM" id="SSF81321">
    <property type="entry name" value="Family A G protein-coupled receptor-like"/>
    <property type="match status" value="1"/>
</dbReference>